<keyword evidence="1" id="KW-0472">Membrane</keyword>
<feature type="transmembrane region" description="Helical" evidence="1">
    <location>
        <begin position="15"/>
        <end position="36"/>
    </location>
</feature>
<accession>A0ABS6N459</accession>
<dbReference type="GO" id="GO:0008237">
    <property type="term" value="F:metallopeptidase activity"/>
    <property type="evidence" value="ECO:0007669"/>
    <property type="project" value="UniProtKB-KW"/>
</dbReference>
<feature type="transmembrane region" description="Helical" evidence="1">
    <location>
        <begin position="90"/>
        <end position="108"/>
    </location>
</feature>
<feature type="transmembrane region" description="Helical" evidence="1">
    <location>
        <begin position="160"/>
        <end position="180"/>
    </location>
</feature>
<feature type="transmembrane region" description="Helical" evidence="1">
    <location>
        <begin position="120"/>
        <end position="139"/>
    </location>
</feature>
<dbReference type="Pfam" id="PF02517">
    <property type="entry name" value="Rce1-like"/>
    <property type="match status" value="1"/>
</dbReference>
<keyword evidence="1" id="KW-1133">Transmembrane helix</keyword>
<protein>
    <submittedName>
        <fullName evidence="3">CPBP family intramembrane metalloprotease</fullName>
    </submittedName>
</protein>
<dbReference type="InterPro" id="IPR042150">
    <property type="entry name" value="MmRce1-like"/>
</dbReference>
<feature type="domain" description="CAAX prenyl protease 2/Lysostaphin resistance protein A-like" evidence="2">
    <location>
        <begin position="128"/>
        <end position="228"/>
    </location>
</feature>
<keyword evidence="3" id="KW-0482">Metalloprotease</keyword>
<keyword evidence="3" id="KW-0645">Protease</keyword>
<proteinExistence type="predicted"/>
<keyword evidence="4" id="KW-1185">Reference proteome</keyword>
<organism evidence="3 4">
    <name type="scientific">Thalassococcus arenae</name>
    <dbReference type="NCBI Taxonomy" id="2851652"/>
    <lineage>
        <taxon>Bacteria</taxon>
        <taxon>Pseudomonadati</taxon>
        <taxon>Pseudomonadota</taxon>
        <taxon>Alphaproteobacteria</taxon>
        <taxon>Rhodobacterales</taxon>
        <taxon>Roseobacteraceae</taxon>
        <taxon>Thalassococcus</taxon>
    </lineage>
</organism>
<keyword evidence="1" id="KW-0812">Transmembrane</keyword>
<sequence>MRTNPTSPTIASRTLALFLLIAFGLAWGIFVLFALFPQPLERLFGPPSGSHPLFVLAVYAPAIAGLSLVVLFGGFGGLKRFLSRLLLWRIPLAWLAFLVIAIPAIFFLGAALKGGMADHALPFDGLGAALTAIAFMLVLGPMEEFGWRGYALPILQRHMVPALAGAVLGLIWGVWHLPAFLLSGTPQSAWDFTPFLVGSVAVSVILTPLFNASRGSILIAALFHFQLNNPLWPDGQPYDMWIFAITALVVVWLNRGTMFVRGGVTEIIPLSAGGSPARPGPERRNPA</sequence>
<feature type="transmembrane region" description="Helical" evidence="1">
    <location>
        <begin position="238"/>
        <end position="254"/>
    </location>
</feature>
<evidence type="ECO:0000259" key="2">
    <source>
        <dbReference type="Pfam" id="PF02517"/>
    </source>
</evidence>
<comment type="caution">
    <text evidence="3">The sequence shown here is derived from an EMBL/GenBank/DDBJ whole genome shotgun (WGS) entry which is preliminary data.</text>
</comment>
<dbReference type="PANTHER" id="PTHR35797">
    <property type="entry name" value="PROTEASE-RELATED"/>
    <property type="match status" value="1"/>
</dbReference>
<dbReference type="RefSeq" id="WP_217776659.1">
    <property type="nucleotide sequence ID" value="NZ_JAHRWL010000001.1"/>
</dbReference>
<dbReference type="PANTHER" id="PTHR35797:SF1">
    <property type="entry name" value="PROTEASE"/>
    <property type="match status" value="1"/>
</dbReference>
<name>A0ABS6N459_9RHOB</name>
<dbReference type="InterPro" id="IPR003675">
    <property type="entry name" value="Rce1/LyrA-like_dom"/>
</dbReference>
<dbReference type="Proteomes" id="UP001166293">
    <property type="component" value="Unassembled WGS sequence"/>
</dbReference>
<dbReference type="EMBL" id="JAHRWL010000001">
    <property type="protein sequence ID" value="MBV2358808.1"/>
    <property type="molecule type" value="Genomic_DNA"/>
</dbReference>
<feature type="transmembrane region" description="Helical" evidence="1">
    <location>
        <begin position="56"/>
        <end position="78"/>
    </location>
</feature>
<keyword evidence="3" id="KW-0378">Hydrolase</keyword>
<evidence type="ECO:0000256" key="1">
    <source>
        <dbReference type="SAM" id="Phobius"/>
    </source>
</evidence>
<evidence type="ECO:0000313" key="3">
    <source>
        <dbReference type="EMBL" id="MBV2358808.1"/>
    </source>
</evidence>
<gene>
    <name evidence="3" type="ORF">KUH32_03400</name>
</gene>
<evidence type="ECO:0000313" key="4">
    <source>
        <dbReference type="Proteomes" id="UP001166293"/>
    </source>
</evidence>
<reference evidence="3" key="1">
    <citation type="submission" date="2021-06" db="EMBL/GenBank/DDBJ databases">
        <title>Thalassococcus sp. CAU 1522 isolated from sea sand, Republic of Korea.</title>
        <authorList>
            <person name="Kim W."/>
        </authorList>
    </citation>
    <scope>NUCLEOTIDE SEQUENCE</scope>
    <source>
        <strain evidence="3">CAU 1522</strain>
    </source>
</reference>